<dbReference type="RefSeq" id="WP_104056391.1">
    <property type="nucleotide sequence ID" value="NZ_PREZ01000001.1"/>
</dbReference>
<dbReference type="Gene3D" id="3.10.450.40">
    <property type="match status" value="2"/>
</dbReference>
<gene>
    <name evidence="2" type="ORF">C4B60_02470</name>
</gene>
<keyword evidence="3" id="KW-1185">Reference proteome</keyword>
<feature type="domain" description="PepSY" evidence="1">
    <location>
        <begin position="114"/>
        <end position="170"/>
    </location>
</feature>
<protein>
    <recommendedName>
        <fullName evidence="1">PepSY domain-containing protein</fullName>
    </recommendedName>
</protein>
<dbReference type="Proteomes" id="UP000239047">
    <property type="component" value="Unassembled WGS sequence"/>
</dbReference>
<dbReference type="Pfam" id="PF03413">
    <property type="entry name" value="PepSY"/>
    <property type="match status" value="2"/>
</dbReference>
<proteinExistence type="predicted"/>
<feature type="domain" description="PepSY" evidence="1">
    <location>
        <begin position="182"/>
        <end position="239"/>
    </location>
</feature>
<accession>A0A2S5GHD2</accession>
<dbReference type="EMBL" id="PREZ01000001">
    <property type="protein sequence ID" value="PPA72263.1"/>
    <property type="molecule type" value="Genomic_DNA"/>
</dbReference>
<dbReference type="AlphaFoldDB" id="A0A2S5GHD2"/>
<evidence type="ECO:0000313" key="3">
    <source>
        <dbReference type="Proteomes" id="UP000239047"/>
    </source>
</evidence>
<reference evidence="2 3" key="1">
    <citation type="submission" date="2018-02" db="EMBL/GenBank/DDBJ databases">
        <title>Jeotgalibacillus proteolyticum sp. nov. a protease producing bacterium isolated from ocean sediments of Laizhou Bay.</title>
        <authorList>
            <person name="Li Y."/>
        </authorList>
    </citation>
    <scope>NUCLEOTIDE SEQUENCE [LARGE SCALE GENOMIC DNA]</scope>
    <source>
        <strain evidence="2 3">22-7</strain>
    </source>
</reference>
<comment type="caution">
    <text evidence="2">The sequence shown here is derived from an EMBL/GenBank/DDBJ whole genome shotgun (WGS) entry which is preliminary data.</text>
</comment>
<name>A0A2S5GHD2_9BACL</name>
<organism evidence="2 3">
    <name type="scientific">Jeotgalibacillus proteolyticus</name>
    <dbReference type="NCBI Taxonomy" id="2082395"/>
    <lineage>
        <taxon>Bacteria</taxon>
        <taxon>Bacillati</taxon>
        <taxon>Bacillota</taxon>
        <taxon>Bacilli</taxon>
        <taxon>Bacillales</taxon>
        <taxon>Caryophanaceae</taxon>
        <taxon>Jeotgalibacillus</taxon>
    </lineage>
</organism>
<sequence length="244" mass="26741">MTKQRILWMSGGALLAVILFFIGTQLLTSIQAAEPLTEEGASEMVLERYPDGDIKVLSRQSSGYTVEFEISSGLYEMKINKDTGEIESLKVIENTAEQGGSTTVDETPSKDEILTEDEVKEIAAKHSNGELTSFEMVQKQNSAAYEAVIKDNDKVVTLLIDPSSGEIISETTEITEAKNPVPITEDKAKEIALTEVTGTVDDVELEQSEEGFYFLVEIETGDDREAIVQINAISGNVMSTTWDD</sequence>
<dbReference type="InterPro" id="IPR025711">
    <property type="entry name" value="PepSY"/>
</dbReference>
<evidence type="ECO:0000259" key="1">
    <source>
        <dbReference type="Pfam" id="PF03413"/>
    </source>
</evidence>
<dbReference type="OrthoDB" id="2476750at2"/>
<evidence type="ECO:0000313" key="2">
    <source>
        <dbReference type="EMBL" id="PPA72263.1"/>
    </source>
</evidence>